<gene>
    <name evidence="1" type="ORF">S03H2_07489</name>
</gene>
<accession>X1DSR5</accession>
<evidence type="ECO:0008006" key="2">
    <source>
        <dbReference type="Google" id="ProtNLM"/>
    </source>
</evidence>
<protein>
    <recommendedName>
        <fullName evidence="2">Methyltransferase putative zinc binding domain-containing protein</fullName>
    </recommendedName>
</protein>
<comment type="caution">
    <text evidence="1">The sequence shown here is derived from an EMBL/GenBank/DDBJ whole genome shotgun (WGS) entry which is preliminary data.</text>
</comment>
<proteinExistence type="predicted"/>
<feature type="non-terminal residue" evidence="1">
    <location>
        <position position="106"/>
    </location>
</feature>
<evidence type="ECO:0000313" key="1">
    <source>
        <dbReference type="EMBL" id="GAH24056.1"/>
    </source>
</evidence>
<organism evidence="1">
    <name type="scientific">marine sediment metagenome</name>
    <dbReference type="NCBI Taxonomy" id="412755"/>
    <lineage>
        <taxon>unclassified sequences</taxon>
        <taxon>metagenomes</taxon>
        <taxon>ecological metagenomes</taxon>
    </lineage>
</organism>
<sequence>MTSELEINNYKCIICDGNRLKEVFNLEKISKKPYRVIKCSNCSMISIYPIPSKNFIQRHYNDPLYPKSAYFRNITINFKGSPEAKLFLKGLNLIEKLHPNKGKILD</sequence>
<dbReference type="AlphaFoldDB" id="X1DSR5"/>
<reference evidence="1" key="1">
    <citation type="journal article" date="2014" name="Front. Microbiol.">
        <title>High frequency of phylogenetically diverse reductive dehalogenase-homologous genes in deep subseafloor sedimentary metagenomes.</title>
        <authorList>
            <person name="Kawai M."/>
            <person name="Futagami T."/>
            <person name="Toyoda A."/>
            <person name="Takaki Y."/>
            <person name="Nishi S."/>
            <person name="Hori S."/>
            <person name="Arai W."/>
            <person name="Tsubouchi T."/>
            <person name="Morono Y."/>
            <person name="Uchiyama I."/>
            <person name="Ito T."/>
            <person name="Fujiyama A."/>
            <person name="Inagaki F."/>
            <person name="Takami H."/>
        </authorList>
    </citation>
    <scope>NUCLEOTIDE SEQUENCE</scope>
    <source>
        <strain evidence="1">Expedition CK06-06</strain>
    </source>
</reference>
<name>X1DSR5_9ZZZZ</name>
<dbReference type="EMBL" id="BARU01003466">
    <property type="protein sequence ID" value="GAH24056.1"/>
    <property type="molecule type" value="Genomic_DNA"/>
</dbReference>